<dbReference type="OrthoDB" id="6489422at2759"/>
<dbReference type="Gene3D" id="2.60.110.10">
    <property type="entry name" value="Thaumatin"/>
    <property type="match status" value="2"/>
</dbReference>
<gene>
    <name evidence="3" type="ORF">OSB1V03_LOCUS2964</name>
</gene>
<feature type="compositionally biased region" description="Low complexity" evidence="1">
    <location>
        <begin position="1377"/>
        <end position="1402"/>
    </location>
</feature>
<feature type="region of interest" description="Disordered" evidence="1">
    <location>
        <begin position="1045"/>
        <end position="1066"/>
    </location>
</feature>
<dbReference type="EMBL" id="CAJPIZ010001130">
    <property type="protein sequence ID" value="CAG2102931.1"/>
    <property type="molecule type" value="Genomic_DNA"/>
</dbReference>
<evidence type="ECO:0000313" key="3">
    <source>
        <dbReference type="EMBL" id="CAD7622501.1"/>
    </source>
</evidence>
<feature type="region of interest" description="Disordered" evidence="1">
    <location>
        <begin position="1145"/>
        <end position="1166"/>
    </location>
</feature>
<dbReference type="PROSITE" id="PS51367">
    <property type="entry name" value="THAUMATIN_2"/>
    <property type="match status" value="1"/>
</dbReference>
<feature type="compositionally biased region" description="Low complexity" evidence="1">
    <location>
        <begin position="1047"/>
        <end position="1066"/>
    </location>
</feature>
<accession>A0A7R9PVK1</accession>
<dbReference type="SUPFAM" id="SSF49870">
    <property type="entry name" value="Osmotin, thaumatin-like protein"/>
    <property type="match status" value="2"/>
</dbReference>
<dbReference type="Proteomes" id="UP000759131">
    <property type="component" value="Unassembled WGS sequence"/>
</dbReference>
<dbReference type="FunFam" id="2.60.110.10:FF:000004">
    <property type="entry name" value="THAUMATIN-LIKE PROTEIN 1"/>
    <property type="match status" value="2"/>
</dbReference>
<dbReference type="PRINTS" id="PR00347">
    <property type="entry name" value="THAUMATIN"/>
</dbReference>
<evidence type="ECO:0000313" key="4">
    <source>
        <dbReference type="Proteomes" id="UP000759131"/>
    </source>
</evidence>
<dbReference type="CDD" id="cd09218">
    <property type="entry name" value="TLP-PA"/>
    <property type="match status" value="1"/>
</dbReference>
<feature type="region of interest" description="Disordered" evidence="1">
    <location>
        <begin position="1229"/>
        <end position="1462"/>
    </location>
</feature>
<feature type="chain" id="PRO_5036403712" evidence="2">
    <location>
        <begin position="17"/>
        <end position="1628"/>
    </location>
</feature>
<feature type="region of interest" description="Disordered" evidence="1">
    <location>
        <begin position="1192"/>
        <end position="1214"/>
    </location>
</feature>
<keyword evidence="2" id="KW-0732">Signal</keyword>
<evidence type="ECO:0000256" key="1">
    <source>
        <dbReference type="SAM" id="MobiDB-lite"/>
    </source>
</evidence>
<dbReference type="EMBL" id="OC855705">
    <property type="protein sequence ID" value="CAD7622501.1"/>
    <property type="molecule type" value="Genomic_DNA"/>
</dbReference>
<dbReference type="PANTHER" id="PTHR31013">
    <property type="entry name" value="THAUMATIN FAMILY PROTEIN-RELATED"/>
    <property type="match status" value="1"/>
</dbReference>
<feature type="region of interest" description="Disordered" evidence="1">
    <location>
        <begin position="1475"/>
        <end position="1628"/>
    </location>
</feature>
<feature type="compositionally biased region" description="Low complexity" evidence="1">
    <location>
        <begin position="1357"/>
        <end position="1368"/>
    </location>
</feature>
<organism evidence="3">
    <name type="scientific">Medioppia subpectinata</name>
    <dbReference type="NCBI Taxonomy" id="1979941"/>
    <lineage>
        <taxon>Eukaryota</taxon>
        <taxon>Metazoa</taxon>
        <taxon>Ecdysozoa</taxon>
        <taxon>Arthropoda</taxon>
        <taxon>Chelicerata</taxon>
        <taxon>Arachnida</taxon>
        <taxon>Acari</taxon>
        <taxon>Acariformes</taxon>
        <taxon>Sarcoptiformes</taxon>
        <taxon>Oribatida</taxon>
        <taxon>Brachypylina</taxon>
        <taxon>Oppioidea</taxon>
        <taxon>Oppiidae</taxon>
        <taxon>Medioppia</taxon>
    </lineage>
</organism>
<feature type="compositionally biased region" description="Low complexity" evidence="1">
    <location>
        <begin position="1154"/>
        <end position="1166"/>
    </location>
</feature>
<name>A0A7R9PVK1_9ACAR</name>
<keyword evidence="4" id="KW-1185">Reference proteome</keyword>
<protein>
    <submittedName>
        <fullName evidence="3">Uncharacterized protein</fullName>
    </submittedName>
</protein>
<feature type="non-terminal residue" evidence="3">
    <location>
        <position position="1"/>
    </location>
</feature>
<reference evidence="3" key="1">
    <citation type="submission" date="2020-11" db="EMBL/GenBank/DDBJ databases">
        <authorList>
            <person name="Tran Van P."/>
        </authorList>
    </citation>
    <scope>NUCLEOTIDE SEQUENCE</scope>
</reference>
<feature type="compositionally biased region" description="Low complexity" evidence="1">
    <location>
        <begin position="1438"/>
        <end position="1450"/>
    </location>
</feature>
<feature type="compositionally biased region" description="Low complexity" evidence="1">
    <location>
        <begin position="1298"/>
        <end position="1334"/>
    </location>
</feature>
<dbReference type="PANTHER" id="PTHR31013:SF12">
    <property type="entry name" value="PATHOGENESIS-RELATED PROTEIN 5-LIKE"/>
    <property type="match status" value="1"/>
</dbReference>
<feature type="compositionally biased region" description="Low complexity" evidence="1">
    <location>
        <begin position="1585"/>
        <end position="1628"/>
    </location>
</feature>
<dbReference type="Pfam" id="PF00314">
    <property type="entry name" value="Thaumatin"/>
    <property type="match status" value="2"/>
</dbReference>
<feature type="signal peptide" evidence="2">
    <location>
        <begin position="1"/>
        <end position="16"/>
    </location>
</feature>
<dbReference type="SMART" id="SM00205">
    <property type="entry name" value="THN"/>
    <property type="match status" value="2"/>
</dbReference>
<proteinExistence type="predicted"/>
<feature type="compositionally biased region" description="Low complexity" evidence="1">
    <location>
        <begin position="1230"/>
        <end position="1254"/>
    </location>
</feature>
<feature type="compositionally biased region" description="Low complexity" evidence="1">
    <location>
        <begin position="1419"/>
        <end position="1429"/>
    </location>
</feature>
<dbReference type="InterPro" id="IPR037176">
    <property type="entry name" value="Osmotin/thaumatin-like_sf"/>
</dbReference>
<evidence type="ECO:0000256" key="2">
    <source>
        <dbReference type="SAM" id="SignalP"/>
    </source>
</evidence>
<sequence length="1628" mass="172139">MLVILFFCATISLALANEFRLVNNCPFTVWPGILGNPGKGNPEGGGFQLNSHQTHSYQVGNGWAGRVWPRTNCNGAGHCETGDCGNKIQCNGAGGVPPVSLAEFTLNGAGGQDFYDVSLVDGYNLPIRIRPIAGTYRKSGGGHYDCGDAGCTSDLNARCPAELAVRNGAGATIACMSACMKFNTDEYCCRVLTTVALAAEFQFKNNCPYTVWAKTLGNPGKGNPENGGFTMAGNSQHTFNTNPGWAGRMWGNTGCQPDGHHCKSGDGATPTTLGEWTMSDKDGGMDFYDVSLVDGYNVGMRVEPLAGTFTKQGPGHYDCGTAGCVQDMLDHCPAELAVKDGVNTVACLSACAKFKTDEYCCGGAHSTPETCKSKDWPVNYPAIFKKYCPEAYSYAYDDAASTFTCHGKPYAGYVVTFCPQYSLLYLIMALYQNIITLLIIAVTCNRAQESTVDTTETTLLHENRSHWQRLKGPGPVPGRHGPTQLTTNRHNVNADLVDDMVNVTFRWAETEFPVTVRILKAAQNMTVTDIEAIPGAGPFLKILVEVFRIHQARQAYRRAHNGSDWITTNQSVFVTVNKLNFTGAEIPVYYFNITDVFGNNSTGVKTIAEMAKICHEREVPFVEAVAVFTRDVSDDLFTSMLEVSSNIKMSDLVEKGALKMVEHVGKNFTGALLPRLVHSMNVTGIKFINTTFNKINTVTRLELELANNMTHNITHLVLNGIEALTNESRRFARNSITRVANISNRTYHMFNNQVRDLSDNLQAMSANLSQSPGKLVSIISDRATTLTNSAWYRVANWTEIVTNLTWNYWNDFKNTAEFTTNVTVDTLRGIKDVGVQGVRNMTEVALNDLAPFRFKKFENLLTNTSQTWLNTLTLDIPFYPGTKNLTEWKMPSAALSRKALCRDQITQGTTFCQHFFQHRYLNRQCHSNLVQFYRIKHVYVKRTAHHILEVVDTSDGPFTGATYPPLFGADSIPVGSAGGGALFLITHRYVHNNMGINYCTLLFVCCLSSILIGIDGGKQNATTTAKITTTRANTVSAKLTTKTSRVASSTEAATENTGSTASAAAATGNPTATTSVIATTLDIEAIIADMRPKKKKRRGDLIGSASGHTTITAAATAYPTTTTSASVIVTTLDIEAIIADMRPKKKKRRGDLIGSTSGHTTTTAAVAGNPTTTASIIATTLDIEAIIADMRPKKKKRRKDLFGGASGHTTTTTTAGVTDDKILKAAVDNSGGATTTAPTTGGGSTESSPTSTTTDAPPEYNRVTRRTKNTLAQDKNDMFGPPKLFGPRPGAWKRKKSSTTTTPGATPVGTSAGDSGLTTTTTADTNAETTGADNGSVSVSTPATPDVPDVPNGPNYGTSTAAPGGTTTENPGKQPTDETTTTSAGADDGQTDGTGATAAPADMLNTIGENVVGADDYATSTPTPGGTTTNKLRKASKPTDGTQTTGADDGQTGGTGVTAAPADVLNTIGENVVGADDYATSTPAPGGGTTEVDPAEQPVELDTTGATVAPPDVLNTIGENVVGADDYATSTPTPGGGGAKATTSAGVGDDGYSTSKAAPGGSIRTKKPKHGGRQTTEAPVDEAQTAGAGSDGNTATTTAGADDGQTSSTAAPGGGAPEATTSASVEDN</sequence>
<dbReference type="InterPro" id="IPR001938">
    <property type="entry name" value="Thaumatin"/>
</dbReference>